<feature type="compositionally biased region" description="Low complexity" evidence="2">
    <location>
        <begin position="389"/>
        <end position="402"/>
    </location>
</feature>
<feature type="compositionally biased region" description="Pro residues" evidence="2">
    <location>
        <begin position="15"/>
        <end position="25"/>
    </location>
</feature>
<comment type="similarity">
    <text evidence="1">Belongs to the TIM50 family.</text>
</comment>
<evidence type="ECO:0000259" key="3">
    <source>
        <dbReference type="SMART" id="SM00577"/>
    </source>
</evidence>
<evidence type="ECO:0000313" key="4">
    <source>
        <dbReference type="EMBL" id="GAT50742.1"/>
    </source>
</evidence>
<keyword evidence="1" id="KW-0496">Mitochondrion</keyword>
<dbReference type="InterPro" id="IPR023214">
    <property type="entry name" value="HAD_sf"/>
</dbReference>
<sequence>MAAPKFAYTAYDPPSRTPSPPPENPSPSYLAISSQSPPFPLPEGQRKLLIFDLNGTLLLRSPRRLQQRKIYLRPYMASLVAFIAHPRTRAFLDVMVWSSAQAHNVGEMVERAFGVGEGEGKGPILKAVWARDTLGLSKEAFYQKTQTTKDLAKPWSFFNPIRTIQSTVVDRGESNSGRYSPSIDVTRVSSPPPPSSSPAAPPPSSLPPSSGPDPESESEEPELFPHNAETTLLVDDSPLKARLQPWNHLCVAEYDAPMRTRDRAAMGLGPDPEPSPPRELQENEEPQQHQVFTEVDESSVSLQKDRWRKRRRENEDSEQGDASASEQPAPSTNGGDQGFVAPQGMSKRAERKIRKRLRQAAQNGANGSAATDRLSSPDEAAAATNDDGSSSVAAAPSEAPPVENDPQPNSKKRKRLSIDEPPAPTPTIDSDEPFDPTLLAVVGVLDHVRTIGNVSAWIRSGGLSAIMPTEDDLPSDPNQWFTSRRLLDAWALRGRNALTELEIEAIPGVQ</sequence>
<accession>A0ABQ0LI78</accession>
<proteinExistence type="inferred from homology"/>
<evidence type="ECO:0000256" key="2">
    <source>
        <dbReference type="SAM" id="MobiDB-lite"/>
    </source>
</evidence>
<dbReference type="Proteomes" id="UP000815677">
    <property type="component" value="Unassembled WGS sequence"/>
</dbReference>
<gene>
    <name evidence="4" type="ORF">MCHLO_07949</name>
</gene>
<dbReference type="SMART" id="SM00577">
    <property type="entry name" value="CPDc"/>
    <property type="match status" value="1"/>
</dbReference>
<dbReference type="InterPro" id="IPR036412">
    <property type="entry name" value="HAD-like_sf"/>
</dbReference>
<keyword evidence="1" id="KW-0811">Translocation</keyword>
<feature type="compositionally biased region" description="Polar residues" evidence="2">
    <location>
        <begin position="169"/>
        <end position="179"/>
    </location>
</feature>
<feature type="compositionally biased region" description="Low complexity" evidence="2">
    <location>
        <begin position="359"/>
        <end position="370"/>
    </location>
</feature>
<name>A0ABQ0LI78_MYCCL</name>
<feature type="region of interest" description="Disordered" evidence="2">
    <location>
        <begin position="1"/>
        <end position="29"/>
    </location>
</feature>
<comment type="subunit">
    <text evidence="1">Component of the TIM23 complex.</text>
</comment>
<keyword evidence="1" id="KW-0809">Transit peptide</keyword>
<keyword evidence="1" id="KW-0813">Transport</keyword>
<organism evidence="4 5">
    <name type="scientific">Mycena chlorophos</name>
    <name type="common">Agaric fungus</name>
    <name type="synonym">Agaricus chlorophos</name>
    <dbReference type="NCBI Taxonomy" id="658473"/>
    <lineage>
        <taxon>Eukaryota</taxon>
        <taxon>Fungi</taxon>
        <taxon>Dikarya</taxon>
        <taxon>Basidiomycota</taxon>
        <taxon>Agaricomycotina</taxon>
        <taxon>Agaricomycetes</taxon>
        <taxon>Agaricomycetidae</taxon>
        <taxon>Agaricales</taxon>
        <taxon>Marasmiineae</taxon>
        <taxon>Mycenaceae</taxon>
        <taxon>Mycena</taxon>
    </lineage>
</organism>
<feature type="compositionally biased region" description="Pro residues" evidence="2">
    <location>
        <begin position="190"/>
        <end position="211"/>
    </location>
</feature>
<comment type="subcellular location">
    <subcellularLocation>
        <location evidence="1">Mitochondrion inner membrane</location>
        <topology evidence="1">Single-pass membrane protein</topology>
    </subcellularLocation>
</comment>
<comment type="function">
    <text evidence="1">Essential component of the TIM23 complex, a complex that mediates the translocation of transit peptide-containing proteins across the mitochondrial inner membrane.</text>
</comment>
<reference evidence="4" key="1">
    <citation type="submission" date="2014-09" db="EMBL/GenBank/DDBJ databases">
        <title>Genome sequence of the luminous mushroom Mycena chlorophos for searching fungal bioluminescence genes.</title>
        <authorList>
            <person name="Tanaka Y."/>
            <person name="Kasuga D."/>
            <person name="Oba Y."/>
            <person name="Hase S."/>
            <person name="Sato K."/>
            <person name="Oba Y."/>
            <person name="Sakakibara Y."/>
        </authorList>
    </citation>
    <scope>NUCLEOTIDE SEQUENCE</scope>
</reference>
<feature type="region of interest" description="Disordered" evidence="2">
    <location>
        <begin position="169"/>
        <end position="223"/>
    </location>
</feature>
<dbReference type="SUPFAM" id="SSF56784">
    <property type="entry name" value="HAD-like"/>
    <property type="match status" value="1"/>
</dbReference>
<dbReference type="Gene3D" id="3.40.50.1000">
    <property type="entry name" value="HAD superfamily/HAD-like"/>
    <property type="match status" value="1"/>
</dbReference>
<keyword evidence="1" id="KW-0653">Protein transport</keyword>
<evidence type="ECO:0000313" key="5">
    <source>
        <dbReference type="Proteomes" id="UP000815677"/>
    </source>
</evidence>
<dbReference type="PANTHER" id="PTHR12210">
    <property type="entry name" value="DULLARD PROTEIN PHOSPHATASE"/>
    <property type="match status" value="1"/>
</dbReference>
<feature type="compositionally biased region" description="Basic residues" evidence="2">
    <location>
        <begin position="349"/>
        <end position="358"/>
    </location>
</feature>
<dbReference type="InterPro" id="IPR050365">
    <property type="entry name" value="TIM50"/>
</dbReference>
<feature type="compositionally biased region" description="Polar residues" evidence="2">
    <location>
        <begin position="320"/>
        <end position="334"/>
    </location>
</feature>
<dbReference type="InterPro" id="IPR004274">
    <property type="entry name" value="FCP1_dom"/>
</dbReference>
<feature type="region of interest" description="Disordered" evidence="2">
    <location>
        <begin position="261"/>
        <end position="433"/>
    </location>
</feature>
<keyword evidence="5" id="KW-1185">Reference proteome</keyword>
<dbReference type="EMBL" id="DF846617">
    <property type="protein sequence ID" value="GAT50742.1"/>
    <property type="molecule type" value="Genomic_DNA"/>
</dbReference>
<evidence type="ECO:0000256" key="1">
    <source>
        <dbReference type="RuleBase" id="RU365079"/>
    </source>
</evidence>
<protein>
    <recommendedName>
        <fullName evidence="1">Mitochondrial import inner membrane translocase subunit TIM50</fullName>
    </recommendedName>
</protein>
<feature type="domain" description="FCP1 homology" evidence="3">
    <location>
        <begin position="45"/>
        <end position="261"/>
    </location>
</feature>